<dbReference type="CDD" id="cd01335">
    <property type="entry name" value="Radical_SAM"/>
    <property type="match status" value="1"/>
</dbReference>
<evidence type="ECO:0000256" key="2">
    <source>
        <dbReference type="ARBA" id="ARBA00022691"/>
    </source>
</evidence>
<keyword evidence="5" id="KW-0411">Iron-sulfur</keyword>
<dbReference type="InterPro" id="IPR023984">
    <property type="entry name" value="rSAM_ocin_1"/>
</dbReference>
<dbReference type="PROSITE" id="PS51332">
    <property type="entry name" value="B12_BINDING"/>
    <property type="match status" value="1"/>
</dbReference>
<accession>A0ABV9EFA4</accession>
<organism evidence="8 9">
    <name type="scientific">Sphaerisporangium corydalis</name>
    <dbReference type="NCBI Taxonomy" id="1441875"/>
    <lineage>
        <taxon>Bacteria</taxon>
        <taxon>Bacillati</taxon>
        <taxon>Actinomycetota</taxon>
        <taxon>Actinomycetes</taxon>
        <taxon>Streptosporangiales</taxon>
        <taxon>Streptosporangiaceae</taxon>
        <taxon>Sphaerisporangium</taxon>
    </lineage>
</organism>
<evidence type="ECO:0000259" key="6">
    <source>
        <dbReference type="PROSITE" id="PS51332"/>
    </source>
</evidence>
<dbReference type="SFLD" id="SFLDS00029">
    <property type="entry name" value="Radical_SAM"/>
    <property type="match status" value="1"/>
</dbReference>
<dbReference type="InterPro" id="IPR023404">
    <property type="entry name" value="rSAM_horseshoe"/>
</dbReference>
<dbReference type="CDD" id="cd02068">
    <property type="entry name" value="radical_SAM_B12_BD"/>
    <property type="match status" value="1"/>
</dbReference>
<keyword evidence="9" id="KW-1185">Reference proteome</keyword>
<evidence type="ECO:0000259" key="7">
    <source>
        <dbReference type="PROSITE" id="PS51918"/>
    </source>
</evidence>
<dbReference type="PANTHER" id="PTHR43409:SF7">
    <property type="entry name" value="BLL1977 PROTEIN"/>
    <property type="match status" value="1"/>
</dbReference>
<dbReference type="SFLD" id="SFLDG01082">
    <property type="entry name" value="B12-binding_domain_containing"/>
    <property type="match status" value="1"/>
</dbReference>
<keyword evidence="3" id="KW-0479">Metal-binding</keyword>
<dbReference type="Gene3D" id="3.80.30.20">
    <property type="entry name" value="tm_1862 like domain"/>
    <property type="match status" value="1"/>
</dbReference>
<gene>
    <name evidence="8" type="ORF">ACFO8L_16115</name>
</gene>
<proteinExistence type="predicted"/>
<reference evidence="9" key="1">
    <citation type="journal article" date="2019" name="Int. J. Syst. Evol. Microbiol.">
        <title>The Global Catalogue of Microorganisms (GCM) 10K type strain sequencing project: providing services to taxonomists for standard genome sequencing and annotation.</title>
        <authorList>
            <consortium name="The Broad Institute Genomics Platform"/>
            <consortium name="The Broad Institute Genome Sequencing Center for Infectious Disease"/>
            <person name="Wu L."/>
            <person name="Ma J."/>
        </authorList>
    </citation>
    <scope>NUCLEOTIDE SEQUENCE [LARGE SCALE GENOMIC DNA]</scope>
    <source>
        <strain evidence="9">CCUG 49560</strain>
    </source>
</reference>
<dbReference type="SUPFAM" id="SSF102114">
    <property type="entry name" value="Radical SAM enzymes"/>
    <property type="match status" value="1"/>
</dbReference>
<dbReference type="InterPro" id="IPR058240">
    <property type="entry name" value="rSAM_sf"/>
</dbReference>
<evidence type="ECO:0000313" key="8">
    <source>
        <dbReference type="EMBL" id="MFC4587620.1"/>
    </source>
</evidence>
<evidence type="ECO:0000256" key="5">
    <source>
        <dbReference type="ARBA" id="ARBA00023014"/>
    </source>
</evidence>
<dbReference type="NCBIfam" id="TIGR03975">
    <property type="entry name" value="rSAM_ocin_1"/>
    <property type="match status" value="1"/>
</dbReference>
<dbReference type="Pfam" id="PF02310">
    <property type="entry name" value="B12-binding"/>
    <property type="match status" value="1"/>
</dbReference>
<dbReference type="PANTHER" id="PTHR43409">
    <property type="entry name" value="ANAEROBIC MAGNESIUM-PROTOPORPHYRIN IX MONOMETHYL ESTER CYCLASE-RELATED"/>
    <property type="match status" value="1"/>
</dbReference>
<dbReference type="EMBL" id="JBHSFN010000009">
    <property type="protein sequence ID" value="MFC4587620.1"/>
    <property type="molecule type" value="Genomic_DNA"/>
</dbReference>
<feature type="domain" description="B12-binding" evidence="6">
    <location>
        <begin position="67"/>
        <end position="203"/>
    </location>
</feature>
<keyword evidence="2" id="KW-0949">S-adenosyl-L-methionine</keyword>
<name>A0ABV9EFA4_9ACTN</name>
<feature type="domain" description="Radical SAM core" evidence="7">
    <location>
        <begin position="250"/>
        <end position="466"/>
    </location>
</feature>
<dbReference type="InterPro" id="IPR051198">
    <property type="entry name" value="BchE-like"/>
</dbReference>
<sequence length="615" mass="68042">MPWADLHSPSPAMGILGARTRAARPGTEVTEYHGAIRWAEYLLAATNGELTPEDYARIADDAPSGLGEWIFAGALNGRPEWRLKELRSGVVRQSDAEIDVAVRMRRLADGFVEQAVAELLATAPDVVGFTTTFQQNTSSLAVAGRLKQVRPSTRVVLGGANCEGPMGAALHRNHPFVDFVVRGEGELVFPRLLDRIAADQDAAGLEGVCWWRDERSIANPESPSPVPVEVIPVPDYDQWQRVIEASPVLSYGSPCLLIEASRGCWWGERHHCTFCGLNDAMIKFRSKPPDRLWAELSGLVRRHQILDVFFTDNILDLAYYDEVLPLVAASGWDLRIFFEVKSNMRPGQLERLAAAGVVELQPGIESLSSRVLKLMDKGVTATANLRLLRDSEALSITVTWNYLYGFPEERAEDYLQVIAQLPALVHLQPPRAVARVALERFSPFFERPELGFATRSPKPFYGLVYDLPEAELGDLAYYFDCEEAGITGDPERTLHEAVGRWQRAHPDSTLVVSENPGGSLLIADRRQGWPVRDHVLTGWHAAAYRALERGRSAKALTDRLTGDDGYAVDPGTVSAWLETAHRDGLTYDDDGTFVALATRGVPLRAYARPDAVEVR</sequence>
<comment type="cofactor">
    <cofactor evidence="1">
        <name>[4Fe-4S] cluster</name>
        <dbReference type="ChEBI" id="CHEBI:49883"/>
    </cofactor>
</comment>
<evidence type="ECO:0000256" key="4">
    <source>
        <dbReference type="ARBA" id="ARBA00023004"/>
    </source>
</evidence>
<dbReference type="InterPro" id="IPR006158">
    <property type="entry name" value="Cobalamin-bd"/>
</dbReference>
<dbReference type="Proteomes" id="UP001595891">
    <property type="component" value="Unassembled WGS sequence"/>
</dbReference>
<comment type="caution">
    <text evidence="8">The sequence shown here is derived from an EMBL/GenBank/DDBJ whole genome shotgun (WGS) entry which is preliminary data.</text>
</comment>
<dbReference type="PROSITE" id="PS51918">
    <property type="entry name" value="RADICAL_SAM"/>
    <property type="match status" value="1"/>
</dbReference>
<keyword evidence="4" id="KW-0408">Iron</keyword>
<dbReference type="InterPro" id="IPR007197">
    <property type="entry name" value="rSAM"/>
</dbReference>
<dbReference type="InterPro" id="IPR006638">
    <property type="entry name" value="Elp3/MiaA/NifB-like_rSAM"/>
</dbReference>
<evidence type="ECO:0000313" key="9">
    <source>
        <dbReference type="Proteomes" id="UP001595891"/>
    </source>
</evidence>
<dbReference type="SMART" id="SM00729">
    <property type="entry name" value="Elp3"/>
    <property type="match status" value="1"/>
</dbReference>
<evidence type="ECO:0000256" key="3">
    <source>
        <dbReference type="ARBA" id="ARBA00022723"/>
    </source>
</evidence>
<evidence type="ECO:0000256" key="1">
    <source>
        <dbReference type="ARBA" id="ARBA00001966"/>
    </source>
</evidence>
<dbReference type="RefSeq" id="WP_262840499.1">
    <property type="nucleotide sequence ID" value="NZ_JANZYP010000001.1"/>
</dbReference>
<dbReference type="Gene3D" id="3.40.50.280">
    <property type="entry name" value="Cobalamin-binding domain"/>
    <property type="match status" value="1"/>
</dbReference>
<dbReference type="SFLD" id="SFLDF00324">
    <property type="entry name" value="bacteriocin_maturation"/>
    <property type="match status" value="1"/>
</dbReference>
<protein>
    <submittedName>
        <fullName evidence="8">RiPP maturation radical SAM C-methyltransferase</fullName>
    </submittedName>
</protein>
<dbReference type="Pfam" id="PF04055">
    <property type="entry name" value="Radical_SAM"/>
    <property type="match status" value="1"/>
</dbReference>